<dbReference type="InterPro" id="IPR020843">
    <property type="entry name" value="ER"/>
</dbReference>
<protein>
    <submittedName>
        <fullName evidence="6">L-iditol 2-dehydrogenase</fullName>
        <ecNumber evidence="6">1.1.1.14</ecNumber>
    </submittedName>
</protein>
<dbReference type="EC" id="1.1.1.14" evidence="6"/>
<dbReference type="PANTHER" id="PTHR43401:SF2">
    <property type="entry name" value="L-THREONINE 3-DEHYDROGENASE"/>
    <property type="match status" value="1"/>
</dbReference>
<keyword evidence="1" id="KW-0479">Metal-binding</keyword>
<sequence>MKAGVLTQPHHIHLTAVETPEPKAGEVRIKLSKVGICGSDVHLFLGHRLLANPTVIGHEGLGMIDKIGEGVAGRHIGERVAVEPNIPCRQCRFCVSGRGNICINKRVVGLLEAGCFAEYVVLPADFARHVPDDISEEDAVVLEPTAVAVHALFSTQSKPGDTIAVIGLGAIGLLVTHLALALGYRVFVSELNETKRNMAADMGAIPTVPQGSLEEQSAELSNLWAENEVCAVFECAGSAFTASLATAAAPRGSEIVLVGLSANLASFQPLKIAREGIHIVPSIIYDHPFDFRRAMQLIRAKVIRPGFIISSYTDFDHLQAALELAAQGNESKIVVTI</sequence>
<keyword evidence="4" id="KW-1133">Transmembrane helix</keyword>
<gene>
    <name evidence="6" type="ordered locus">Runsl_0499</name>
</gene>
<keyword evidence="4" id="KW-0472">Membrane</keyword>
<evidence type="ECO:0000313" key="7">
    <source>
        <dbReference type="Proteomes" id="UP000000493"/>
    </source>
</evidence>
<dbReference type="GO" id="GO:0003939">
    <property type="term" value="F:L-iditol 2-dehydrogenase (NAD+) activity"/>
    <property type="evidence" value="ECO:0007669"/>
    <property type="project" value="UniProtKB-EC"/>
</dbReference>
<dbReference type="AlphaFoldDB" id="A0A7U3ZGS8"/>
<dbReference type="KEGG" id="rsi:Runsl_0499"/>
<proteinExistence type="predicted"/>
<dbReference type="InterPro" id="IPR050129">
    <property type="entry name" value="Zn_alcohol_dh"/>
</dbReference>
<name>A0A7U3ZGS8_RUNSL</name>
<dbReference type="InterPro" id="IPR013154">
    <property type="entry name" value="ADH-like_N"/>
</dbReference>
<dbReference type="SMART" id="SM00829">
    <property type="entry name" value="PKS_ER"/>
    <property type="match status" value="1"/>
</dbReference>
<dbReference type="Gene3D" id="3.90.180.10">
    <property type="entry name" value="Medium-chain alcohol dehydrogenases, catalytic domain"/>
    <property type="match status" value="1"/>
</dbReference>
<dbReference type="Gene3D" id="3.40.50.720">
    <property type="entry name" value="NAD(P)-binding Rossmann-like Domain"/>
    <property type="match status" value="1"/>
</dbReference>
<dbReference type="Proteomes" id="UP000000493">
    <property type="component" value="Chromosome"/>
</dbReference>
<accession>A0A7U3ZGS8</accession>
<evidence type="ECO:0000313" key="6">
    <source>
        <dbReference type="EMBL" id="AEI46943.1"/>
    </source>
</evidence>
<dbReference type="Pfam" id="PF08240">
    <property type="entry name" value="ADH_N"/>
    <property type="match status" value="1"/>
</dbReference>
<dbReference type="Pfam" id="PF00107">
    <property type="entry name" value="ADH_zinc_N"/>
    <property type="match status" value="1"/>
</dbReference>
<reference evidence="7" key="1">
    <citation type="submission" date="2011-06" db="EMBL/GenBank/DDBJ databases">
        <title>The complete genome of chromosome of Runella slithyformis DSM 19594.</title>
        <authorList>
            <consortium name="US DOE Joint Genome Institute (JGI-PGF)"/>
            <person name="Lucas S."/>
            <person name="Han J."/>
            <person name="Lapidus A."/>
            <person name="Bruce D."/>
            <person name="Goodwin L."/>
            <person name="Pitluck S."/>
            <person name="Peters L."/>
            <person name="Kyrpides N."/>
            <person name="Mavromatis K."/>
            <person name="Ivanova N."/>
            <person name="Ovchinnikova G."/>
            <person name="Zhang X."/>
            <person name="Misra M."/>
            <person name="Detter J.C."/>
            <person name="Tapia R."/>
            <person name="Han C."/>
            <person name="Land M."/>
            <person name="Hauser L."/>
            <person name="Markowitz V."/>
            <person name="Cheng J.-F."/>
            <person name="Hugenholtz P."/>
            <person name="Woyke T."/>
            <person name="Wu D."/>
            <person name="Tindall B."/>
            <person name="Faehrich R."/>
            <person name="Brambilla E."/>
            <person name="Klenk H.-P."/>
            <person name="Eisen J.A."/>
        </authorList>
    </citation>
    <scope>NUCLEOTIDE SEQUENCE [LARGE SCALE GENOMIC DNA]</scope>
    <source>
        <strain evidence="7">ATCC 29530 / DSM 19594 / LMG 11500 / NCIMB 11436 / LSU 4</strain>
    </source>
</reference>
<evidence type="ECO:0000259" key="5">
    <source>
        <dbReference type="SMART" id="SM00829"/>
    </source>
</evidence>
<dbReference type="InterPro" id="IPR011032">
    <property type="entry name" value="GroES-like_sf"/>
</dbReference>
<reference evidence="6 7" key="2">
    <citation type="journal article" date="2012" name="Stand. Genomic Sci.">
        <title>Complete genome sequence of the aquatic bacterium Runella slithyformis type strain (LSU 4(T)).</title>
        <authorList>
            <person name="Copeland A."/>
            <person name="Zhang X."/>
            <person name="Misra M."/>
            <person name="Lapidus A."/>
            <person name="Nolan M."/>
            <person name="Lucas S."/>
            <person name="Deshpande S."/>
            <person name="Cheng J.F."/>
            <person name="Tapia R."/>
            <person name="Goodwin L.A."/>
            <person name="Pitluck S."/>
            <person name="Liolios K."/>
            <person name="Pagani I."/>
            <person name="Ivanova N."/>
            <person name="Mikhailova N."/>
            <person name="Pati A."/>
            <person name="Chen A."/>
            <person name="Palaniappan K."/>
            <person name="Land M."/>
            <person name="Hauser L."/>
            <person name="Pan C."/>
            <person name="Jeffries C.D."/>
            <person name="Detter J.C."/>
            <person name="Brambilla E.M."/>
            <person name="Rohde M."/>
            <person name="Djao O.D."/>
            <person name="Goker M."/>
            <person name="Sikorski J."/>
            <person name="Tindall B.J."/>
            <person name="Woyke T."/>
            <person name="Bristow J."/>
            <person name="Eisen J.A."/>
            <person name="Markowitz V."/>
            <person name="Hugenholtz P."/>
            <person name="Kyrpides N.C."/>
            <person name="Klenk H.P."/>
            <person name="Mavromatis K."/>
        </authorList>
    </citation>
    <scope>NUCLEOTIDE SEQUENCE [LARGE SCALE GENOMIC DNA]</scope>
    <source>
        <strain evidence="7">ATCC 29530 / DSM 19594 / LMG 11500 / NCIMB 11436 / LSU 4</strain>
    </source>
</reference>
<dbReference type="RefSeq" id="WP_013926268.1">
    <property type="nucleotide sequence ID" value="NC_015703.1"/>
</dbReference>
<dbReference type="InterPro" id="IPR013149">
    <property type="entry name" value="ADH-like_C"/>
</dbReference>
<keyword evidence="2" id="KW-0862">Zinc</keyword>
<evidence type="ECO:0000256" key="4">
    <source>
        <dbReference type="SAM" id="Phobius"/>
    </source>
</evidence>
<keyword evidence="7" id="KW-1185">Reference proteome</keyword>
<dbReference type="InterPro" id="IPR036291">
    <property type="entry name" value="NAD(P)-bd_dom_sf"/>
</dbReference>
<dbReference type="SUPFAM" id="SSF50129">
    <property type="entry name" value="GroES-like"/>
    <property type="match status" value="1"/>
</dbReference>
<dbReference type="SUPFAM" id="SSF51735">
    <property type="entry name" value="NAD(P)-binding Rossmann-fold domains"/>
    <property type="match status" value="1"/>
</dbReference>
<dbReference type="GO" id="GO:0046872">
    <property type="term" value="F:metal ion binding"/>
    <property type="evidence" value="ECO:0007669"/>
    <property type="project" value="UniProtKB-KW"/>
</dbReference>
<evidence type="ECO:0000256" key="2">
    <source>
        <dbReference type="ARBA" id="ARBA00022833"/>
    </source>
</evidence>
<feature type="domain" description="Enoyl reductase (ER)" evidence="5">
    <location>
        <begin position="7"/>
        <end position="335"/>
    </location>
</feature>
<keyword evidence="3 6" id="KW-0560">Oxidoreductase</keyword>
<evidence type="ECO:0000256" key="1">
    <source>
        <dbReference type="ARBA" id="ARBA00022723"/>
    </source>
</evidence>
<feature type="transmembrane region" description="Helical" evidence="4">
    <location>
        <begin position="163"/>
        <end position="188"/>
    </location>
</feature>
<keyword evidence="4" id="KW-0812">Transmembrane</keyword>
<evidence type="ECO:0000256" key="3">
    <source>
        <dbReference type="ARBA" id="ARBA00023002"/>
    </source>
</evidence>
<dbReference type="EMBL" id="CP002859">
    <property type="protein sequence ID" value="AEI46943.1"/>
    <property type="molecule type" value="Genomic_DNA"/>
</dbReference>
<organism evidence="6 7">
    <name type="scientific">Runella slithyformis (strain ATCC 29530 / DSM 19594 / LMG 11500 / NCIMB 11436 / LSU 4)</name>
    <dbReference type="NCBI Taxonomy" id="761193"/>
    <lineage>
        <taxon>Bacteria</taxon>
        <taxon>Pseudomonadati</taxon>
        <taxon>Bacteroidota</taxon>
        <taxon>Cytophagia</taxon>
        <taxon>Cytophagales</taxon>
        <taxon>Spirosomataceae</taxon>
        <taxon>Runella</taxon>
    </lineage>
</organism>
<dbReference type="PANTHER" id="PTHR43401">
    <property type="entry name" value="L-THREONINE 3-DEHYDROGENASE"/>
    <property type="match status" value="1"/>
</dbReference>